<dbReference type="Gene3D" id="3.20.20.70">
    <property type="entry name" value="Aldolase class I"/>
    <property type="match status" value="1"/>
</dbReference>
<dbReference type="SFLD" id="SFLDG01384">
    <property type="entry name" value="thioether_bond_formation_requi"/>
    <property type="match status" value="1"/>
</dbReference>
<dbReference type="InterPro" id="IPR023867">
    <property type="entry name" value="Sulphatase_maturase_rSAM"/>
</dbReference>
<evidence type="ECO:0000259" key="7">
    <source>
        <dbReference type="Pfam" id="PF13186"/>
    </source>
</evidence>
<feature type="domain" description="Radical SAM core" evidence="6">
    <location>
        <begin position="88"/>
        <end position="239"/>
    </location>
</feature>
<dbReference type="PANTHER" id="PTHR43273:SF8">
    <property type="entry name" value="RADICAL SAM DOMAIN PROTEIN"/>
    <property type="match status" value="1"/>
</dbReference>
<dbReference type="GO" id="GO:0051536">
    <property type="term" value="F:iron-sulfur cluster binding"/>
    <property type="evidence" value="ECO:0007669"/>
    <property type="project" value="UniProtKB-KW"/>
</dbReference>
<evidence type="ECO:0000313" key="8">
    <source>
        <dbReference type="EMBL" id="PRR78423.1"/>
    </source>
</evidence>
<dbReference type="Proteomes" id="UP000237798">
    <property type="component" value="Unassembled WGS sequence"/>
</dbReference>
<dbReference type="SFLD" id="SFLDG01067">
    <property type="entry name" value="SPASM/twitch_domain_containing"/>
    <property type="match status" value="1"/>
</dbReference>
<dbReference type="OrthoDB" id="9808591at2"/>
<dbReference type="InterPro" id="IPR023885">
    <property type="entry name" value="4Fe4S-binding_SPASM_dom"/>
</dbReference>
<proteinExistence type="predicted"/>
<comment type="cofactor">
    <cofactor evidence="1">
        <name>[4Fe-4S] cluster</name>
        <dbReference type="ChEBI" id="CHEBI:49883"/>
    </cofactor>
</comment>
<evidence type="ECO:0000256" key="2">
    <source>
        <dbReference type="ARBA" id="ARBA00022691"/>
    </source>
</evidence>
<name>A0A2T0B3N0_9CLOT</name>
<dbReference type="GO" id="GO:0016491">
    <property type="term" value="F:oxidoreductase activity"/>
    <property type="evidence" value="ECO:0007669"/>
    <property type="project" value="InterPro"/>
</dbReference>
<evidence type="ECO:0008006" key="10">
    <source>
        <dbReference type="Google" id="ProtNLM"/>
    </source>
</evidence>
<dbReference type="SFLD" id="SFLDG01386">
    <property type="entry name" value="main_SPASM_domain-containing"/>
    <property type="match status" value="1"/>
</dbReference>
<dbReference type="Pfam" id="PF04055">
    <property type="entry name" value="Radical_SAM"/>
    <property type="match status" value="1"/>
</dbReference>
<dbReference type="GO" id="GO:0046872">
    <property type="term" value="F:metal ion binding"/>
    <property type="evidence" value="ECO:0007669"/>
    <property type="project" value="UniProtKB-KW"/>
</dbReference>
<dbReference type="EMBL" id="PVXP01000126">
    <property type="protein sequence ID" value="PRR78423.1"/>
    <property type="molecule type" value="Genomic_DNA"/>
</dbReference>
<dbReference type="NCBIfam" id="TIGR04085">
    <property type="entry name" value="rSAM_more_4Fe4S"/>
    <property type="match status" value="1"/>
</dbReference>
<dbReference type="SUPFAM" id="SSF102114">
    <property type="entry name" value="Radical SAM enzymes"/>
    <property type="match status" value="1"/>
</dbReference>
<keyword evidence="2" id="KW-0949">S-adenosyl-L-methionine</keyword>
<keyword evidence="3" id="KW-0479">Metal-binding</keyword>
<organism evidence="8 9">
    <name type="scientific">Clostridium luticellarii</name>
    <dbReference type="NCBI Taxonomy" id="1691940"/>
    <lineage>
        <taxon>Bacteria</taxon>
        <taxon>Bacillati</taxon>
        <taxon>Bacillota</taxon>
        <taxon>Clostridia</taxon>
        <taxon>Eubacteriales</taxon>
        <taxon>Clostridiaceae</taxon>
        <taxon>Clostridium</taxon>
    </lineage>
</organism>
<dbReference type="PANTHER" id="PTHR43273">
    <property type="entry name" value="ANAEROBIC SULFATASE-MATURATING ENZYME HOMOLOG ASLB-RELATED"/>
    <property type="match status" value="1"/>
</dbReference>
<dbReference type="SFLD" id="SFLDS00029">
    <property type="entry name" value="Radical_SAM"/>
    <property type="match status" value="1"/>
</dbReference>
<keyword evidence="4" id="KW-0408">Iron</keyword>
<keyword evidence="5" id="KW-0411">Iron-sulfur</keyword>
<comment type="caution">
    <text evidence="8">The sequence shown here is derived from an EMBL/GenBank/DDBJ whole genome shotgun (WGS) entry which is preliminary data.</text>
</comment>
<keyword evidence="9" id="KW-1185">Reference proteome</keyword>
<evidence type="ECO:0000256" key="5">
    <source>
        <dbReference type="ARBA" id="ARBA00023014"/>
    </source>
</evidence>
<dbReference type="CDD" id="cd01335">
    <property type="entry name" value="Radical_SAM"/>
    <property type="match status" value="1"/>
</dbReference>
<dbReference type="InterPro" id="IPR013785">
    <property type="entry name" value="Aldolase_TIM"/>
</dbReference>
<dbReference type="Pfam" id="PF13186">
    <property type="entry name" value="SPASM"/>
    <property type="match status" value="1"/>
</dbReference>
<evidence type="ECO:0000256" key="3">
    <source>
        <dbReference type="ARBA" id="ARBA00022723"/>
    </source>
</evidence>
<evidence type="ECO:0000256" key="1">
    <source>
        <dbReference type="ARBA" id="ARBA00001966"/>
    </source>
</evidence>
<evidence type="ECO:0000256" key="4">
    <source>
        <dbReference type="ARBA" id="ARBA00023004"/>
    </source>
</evidence>
<evidence type="ECO:0000313" key="9">
    <source>
        <dbReference type="Proteomes" id="UP000237798"/>
    </source>
</evidence>
<protein>
    <recommendedName>
        <fullName evidence="10">Anaerobic sulfatase-maturating enzyme</fullName>
    </recommendedName>
</protein>
<feature type="domain" description="4Fe4S-binding SPASM" evidence="7">
    <location>
        <begin position="330"/>
        <end position="394"/>
    </location>
</feature>
<reference evidence="8 9" key="1">
    <citation type="submission" date="2018-03" db="EMBL/GenBank/DDBJ databases">
        <title>Genome sequence of Clostridium luticellarii DSM 29923.</title>
        <authorList>
            <person name="Poehlein A."/>
            <person name="Daniel R."/>
        </authorList>
    </citation>
    <scope>NUCLEOTIDE SEQUENCE [LARGE SCALE GENOMIC DNA]</scope>
    <source>
        <strain evidence="8 9">DSM 29923</strain>
    </source>
</reference>
<evidence type="ECO:0000259" key="6">
    <source>
        <dbReference type="Pfam" id="PF04055"/>
    </source>
</evidence>
<dbReference type="RefSeq" id="WP_106011169.1">
    <property type="nucleotide sequence ID" value="NZ_JALCPJ010000020.1"/>
</dbReference>
<dbReference type="InterPro" id="IPR058240">
    <property type="entry name" value="rSAM_sf"/>
</dbReference>
<dbReference type="AlphaFoldDB" id="A0A2T0B3N0"/>
<dbReference type="InterPro" id="IPR007197">
    <property type="entry name" value="rSAM"/>
</dbReference>
<sequence length="454" mass="52234">MNIHFIESENILLVYFPDTLRFFSINPITKDLITCIAENKDINFALKQFNLSKKQYVDFKNKLENYATMTKIQQSNNNENVLNRLVLNISNTCNLKCRYCYADGGSYNSDESIMTREMAKLTLDKFYSFFNKINNIQIFGGEPLVNMPVVNFICKYVRNRDAVNKEKTIIGLVTNGTLMNSEFMKMVNKYDIQVTVSYDGNPKVNDIMRVYANGSGTSDIILNNIKMLKKNTNQPTTIEVTFNRNHIDNNIKIIDIIKFIYTTLGKIPLHIVPAGGKKDCFYALKNRNEFINSVDDIFLNSKNGITYTYSLVQRIISSLVYKKDTGKYICQAGIGTLSVSVNGYIYPCFMFTDNENVCMGNIKDKNIFHSETFFKIIKKFDSFNKNENEKCKRCFISKICSGCFGMNYLENGKIFTLSDQYCEMSQKMTEKVILSLFKLSEHLKSGEDNEYAKC</sequence>
<gene>
    <name evidence="8" type="ORF">CLLU_36470</name>
</gene>
<accession>A0A2T0B3N0</accession>